<evidence type="ECO:0000313" key="2">
    <source>
        <dbReference type="Proteomes" id="UP000541810"/>
    </source>
</evidence>
<dbReference type="AlphaFoldDB" id="A0A7X0H3A9"/>
<protein>
    <submittedName>
        <fullName evidence="1">Uncharacterized protein</fullName>
    </submittedName>
</protein>
<accession>A0A7X0H3A9</accession>
<sequence length="549" mass="61971">MFKLATTIKNPGEPDVESRYLDPVELKALGFDSRVLFETTGLSGVPNPDAILDGELRRFVQQTIDGVTRTIEESRAAGLDVYLFYDVMVLARDQVQRNISGLTCKNRPDSLCPASDAAFKLSFDGLDAMIRRWPDIAGIVLRFGDTDAQRLPHLMGNDIYSPHCPRCSQFGRADRVVHVLKQAHQTVVEKHNKRLIARAWNVRPNGMHDSAELVGRIVDRLPGEPEDDRFVLSFKFTQTDFWRYQPWNDASLACGGRPIIYELQCQREFEGKGGVPNWQVPLWRDGYPETADRSLVRGLADASREANVVGVFAWVRGGGWGGPFVKDEAWIDANAYAVSRLADDFDLDPTQLARDWVTERLGVENPETADVLVRILEDSPEMVRQAFYIGPFAKDKASPWHPAADWIQDDVLDAASAWRMVQRLKEDQLDDVVAEKESAVRSIANARHDLQVLLSENPNRQLEKLVNGLLYTESLFEALRDLLAGLVAFRRYQSSKNPADAEATRHKLFDAQSHWNHHTQRHGSAPGTATPFRETRFWELTQDILAQLG</sequence>
<dbReference type="EMBL" id="JACHGY010000001">
    <property type="protein sequence ID" value="MBB6428419.1"/>
    <property type="molecule type" value="Genomic_DNA"/>
</dbReference>
<keyword evidence="2" id="KW-1185">Reference proteome</keyword>
<proteinExistence type="predicted"/>
<name>A0A7X0H3A9_9BACT</name>
<organism evidence="1 2">
    <name type="scientific">Algisphaera agarilytica</name>
    <dbReference type="NCBI Taxonomy" id="1385975"/>
    <lineage>
        <taxon>Bacteria</taxon>
        <taxon>Pseudomonadati</taxon>
        <taxon>Planctomycetota</taxon>
        <taxon>Phycisphaerae</taxon>
        <taxon>Phycisphaerales</taxon>
        <taxon>Phycisphaeraceae</taxon>
        <taxon>Algisphaera</taxon>
    </lineage>
</organism>
<dbReference type="InterPro" id="IPR017853">
    <property type="entry name" value="GH"/>
</dbReference>
<reference evidence="1 2" key="1">
    <citation type="submission" date="2020-08" db="EMBL/GenBank/DDBJ databases">
        <title>Genomic Encyclopedia of Type Strains, Phase IV (KMG-IV): sequencing the most valuable type-strain genomes for metagenomic binning, comparative biology and taxonomic classification.</title>
        <authorList>
            <person name="Goeker M."/>
        </authorList>
    </citation>
    <scope>NUCLEOTIDE SEQUENCE [LARGE SCALE GENOMIC DNA]</scope>
    <source>
        <strain evidence="1 2">DSM 103725</strain>
    </source>
</reference>
<dbReference type="Proteomes" id="UP000541810">
    <property type="component" value="Unassembled WGS sequence"/>
</dbReference>
<gene>
    <name evidence="1" type="ORF">HNQ40_000225</name>
</gene>
<comment type="caution">
    <text evidence="1">The sequence shown here is derived from an EMBL/GenBank/DDBJ whole genome shotgun (WGS) entry which is preliminary data.</text>
</comment>
<dbReference type="RefSeq" id="WP_184675541.1">
    <property type="nucleotide sequence ID" value="NZ_JACHGY010000001.1"/>
</dbReference>
<evidence type="ECO:0000313" key="1">
    <source>
        <dbReference type="EMBL" id="MBB6428419.1"/>
    </source>
</evidence>
<dbReference type="SUPFAM" id="SSF51445">
    <property type="entry name" value="(Trans)glycosidases"/>
    <property type="match status" value="1"/>
</dbReference>